<reference evidence="2" key="1">
    <citation type="submission" date="2023-03" db="EMBL/GenBank/DDBJ databases">
        <title>Chromosome-level genomes of two armyworms, Mythimna separata and Mythimna loreyi, provide insights into the biosynthesis and reception of sex pheromones.</title>
        <authorList>
            <person name="Zhao H."/>
        </authorList>
    </citation>
    <scope>NUCLEOTIDE SEQUENCE</scope>
    <source>
        <strain evidence="2">BeijingLab</strain>
        <tissue evidence="2">Pupa</tissue>
    </source>
</reference>
<accession>A0AAD7YBA0</accession>
<evidence type="ECO:0000313" key="2">
    <source>
        <dbReference type="EMBL" id="KAJ8709276.1"/>
    </source>
</evidence>
<feature type="domain" description="GCF C-terminal" evidence="1">
    <location>
        <begin position="526"/>
        <end position="590"/>
    </location>
</feature>
<comment type="caution">
    <text evidence="2">The sequence shown here is derived from an EMBL/GenBank/DDBJ whole genome shotgun (WGS) entry which is preliminary data.</text>
</comment>
<gene>
    <name evidence="2" type="ORF">PYW07_009102</name>
</gene>
<organism evidence="2 3">
    <name type="scientific">Mythimna separata</name>
    <name type="common">Oriental armyworm</name>
    <name type="synonym">Pseudaletia separata</name>
    <dbReference type="NCBI Taxonomy" id="271217"/>
    <lineage>
        <taxon>Eukaryota</taxon>
        <taxon>Metazoa</taxon>
        <taxon>Ecdysozoa</taxon>
        <taxon>Arthropoda</taxon>
        <taxon>Hexapoda</taxon>
        <taxon>Insecta</taxon>
        <taxon>Pterygota</taxon>
        <taxon>Neoptera</taxon>
        <taxon>Endopterygota</taxon>
        <taxon>Lepidoptera</taxon>
        <taxon>Glossata</taxon>
        <taxon>Ditrysia</taxon>
        <taxon>Noctuoidea</taxon>
        <taxon>Noctuidae</taxon>
        <taxon>Noctuinae</taxon>
        <taxon>Hadenini</taxon>
        <taxon>Mythimna</taxon>
    </lineage>
</organism>
<protein>
    <recommendedName>
        <fullName evidence="1">GCF C-terminal domain-containing protein</fullName>
    </recommendedName>
</protein>
<dbReference type="InterPro" id="IPR022783">
    <property type="entry name" value="GCFC_dom"/>
</dbReference>
<feature type="domain" description="GCF C-terminal" evidence="1">
    <location>
        <begin position="87"/>
        <end position="156"/>
    </location>
</feature>
<proteinExistence type="predicted"/>
<name>A0AAD7YBA0_MYTSE</name>
<dbReference type="Proteomes" id="UP001231518">
    <property type="component" value="Chromosome 22"/>
</dbReference>
<evidence type="ECO:0000259" key="1">
    <source>
        <dbReference type="Pfam" id="PF07842"/>
    </source>
</evidence>
<dbReference type="Pfam" id="PF07842">
    <property type="entry name" value="GCFC"/>
    <property type="match status" value="2"/>
</dbReference>
<dbReference type="EMBL" id="JARGEI010000024">
    <property type="protein sequence ID" value="KAJ8709276.1"/>
    <property type="molecule type" value="Genomic_DNA"/>
</dbReference>
<dbReference type="AlphaFoldDB" id="A0AAD7YBA0"/>
<evidence type="ECO:0000313" key="3">
    <source>
        <dbReference type="Proteomes" id="UP001231518"/>
    </source>
</evidence>
<keyword evidence="3" id="KW-1185">Reference proteome</keyword>
<sequence>MGSGRAHTDLPQVEEAAHRGGVQQSAVAALCARSYCRCRVSIDAGNIVSPLLRGMGSGRAHTDLPQVEEAAHRGGVQQSAVAALCARSYCRCRVSIDAGNIVSPLLSALLATWEPLSAPDEPIPTFLKWRKLLTEEAYNSLLWQHFVPALTAAADESAAECPTRHVGAAVGSGRAHTDLPQVEEAAHRGGVQQSAVAALCARSYCRCRVSIDAGNIVSPLLRGMGSGRAHTDLPQVEEAAHRGGVQQSAVAALCAGSYCRCRVSIDAGNIVSPLLRGMGSGRAHTDLPQVEEAAHRGGVQQSAVAALCARSYCRCRVSIDAGNIVSPLLRGMGSGRAHTDLPQVEEAAHRGGVQQSAVAALCAGSYCRCRVSIDAGNIVSPLLRGMGSGRAHTDLPQVEEAAHRGGVQQSAVAALCAGSYCRCRVSIDAGNIVSPLLRGMGSGRAHTDLPQVEEAAHRGGVQQSAVAALCAGSYCRCRVSIDAGNIVSPLLRGMGSGRAHTDLPQVEEAAHRGGVQQSAVAALCARSYCRCRVSIDAGNIVSPLLSALLATWEPLSAPDEPIPTFLKWRKLLTEEAYNSLLWQHFVPALTAAAE</sequence>